<evidence type="ECO:0000313" key="3">
    <source>
        <dbReference type="EMBL" id="WOK09091.1"/>
    </source>
</evidence>
<name>A0ABZ0IWB9_9BACT</name>
<accession>A0ABZ0IWB9</accession>
<dbReference type="InterPro" id="IPR036938">
    <property type="entry name" value="PAP2/HPO_sf"/>
</dbReference>
<dbReference type="InterPro" id="IPR000326">
    <property type="entry name" value="PAP2/HPO"/>
</dbReference>
<keyword evidence="3" id="KW-0560">Oxidoreductase</keyword>
<feature type="chain" id="PRO_5045898681" evidence="1">
    <location>
        <begin position="21"/>
        <end position="445"/>
    </location>
</feature>
<dbReference type="EC" id="1.11.1.-" evidence="3"/>
<organism evidence="3 4">
    <name type="scientific">Imperialibacter roseus</name>
    <dbReference type="NCBI Taxonomy" id="1324217"/>
    <lineage>
        <taxon>Bacteria</taxon>
        <taxon>Pseudomonadati</taxon>
        <taxon>Bacteroidota</taxon>
        <taxon>Cytophagia</taxon>
        <taxon>Cytophagales</taxon>
        <taxon>Flammeovirgaceae</taxon>
        <taxon>Imperialibacter</taxon>
    </lineage>
</organism>
<keyword evidence="3" id="KW-0575">Peroxidase</keyword>
<evidence type="ECO:0000256" key="1">
    <source>
        <dbReference type="SAM" id="SignalP"/>
    </source>
</evidence>
<dbReference type="PANTHER" id="PTHR34599">
    <property type="entry name" value="PEROXIDASE-RELATED"/>
    <property type="match status" value="1"/>
</dbReference>
<dbReference type="CDD" id="cd03398">
    <property type="entry name" value="PAP2_haloperoxidase"/>
    <property type="match status" value="1"/>
</dbReference>
<sequence length="445" mass="49562">MRKIVILGVLLGTMQFTTSAQTSLSNTEAAKVFAENVFHLSEVMLHDVANPPAASRFYAYAMLGAYYTASTSGSDIPQIGPNFKVNPGVHAPYSAKGFDLTFAATYAMLEVGKKIMPSGYLLKSNQEQLEAQFKEQYKLSSRSIDANKKYAIEIADQIIQYAKGDGYNKLSTYTRYTPSKEEGRWYPTPPEYMSAIEPQWKTIRPFFLESYDQFVPAAPAPFSLDTTSSFYKQTMEVYDVVKNITPEHKLIASFWDCNPFAVAYSGHMAIGLKKISPGGHWMSIAGIACEKANISFDSTLFVHVMVSTTLHDGFISCWDEKYRSDRIRPETMINKYIDSEWRPILQTPPFPEYTSGHSVVSAASSVVLTTLLGDNFAFRDDSEVYFGLPERDFNSFYEAAAEAAISRLYGGIHYRDACDEGVKQGRAVGTNSINKVLKPASKGTN</sequence>
<dbReference type="Pfam" id="PF01569">
    <property type="entry name" value="PAP2"/>
    <property type="match status" value="1"/>
</dbReference>
<protein>
    <submittedName>
        <fullName evidence="3">Vanadium-dependent haloperoxidase</fullName>
        <ecNumber evidence="3">1.11.1.-</ecNumber>
    </submittedName>
</protein>
<keyword evidence="4" id="KW-1185">Reference proteome</keyword>
<dbReference type="GO" id="GO:0004601">
    <property type="term" value="F:peroxidase activity"/>
    <property type="evidence" value="ECO:0007669"/>
    <property type="project" value="UniProtKB-KW"/>
</dbReference>
<reference evidence="3 4" key="1">
    <citation type="journal article" date="2023" name="Microbiol. Resour. Announc.">
        <title>Complete Genome Sequence of Imperialibacter roseus strain P4T.</title>
        <authorList>
            <person name="Tizabi D.R."/>
            <person name="Bachvaroff T."/>
            <person name="Hill R.T."/>
        </authorList>
    </citation>
    <scope>NUCLEOTIDE SEQUENCE [LARGE SCALE GENOMIC DNA]</scope>
    <source>
        <strain evidence="3 4">P4T</strain>
    </source>
</reference>
<evidence type="ECO:0000313" key="4">
    <source>
        <dbReference type="Proteomes" id="UP001302349"/>
    </source>
</evidence>
<dbReference type="SUPFAM" id="SSF48317">
    <property type="entry name" value="Acid phosphatase/Vanadium-dependent haloperoxidase"/>
    <property type="match status" value="1"/>
</dbReference>
<dbReference type="InterPro" id="IPR052559">
    <property type="entry name" value="V-haloperoxidase"/>
</dbReference>
<dbReference type="Proteomes" id="UP001302349">
    <property type="component" value="Chromosome"/>
</dbReference>
<feature type="domain" description="Phosphatidic acid phosphatase type 2/haloperoxidase" evidence="2">
    <location>
        <begin position="315"/>
        <end position="430"/>
    </location>
</feature>
<dbReference type="RefSeq" id="WP_317491714.1">
    <property type="nucleotide sequence ID" value="NZ_CP136051.1"/>
</dbReference>
<feature type="signal peptide" evidence="1">
    <location>
        <begin position="1"/>
        <end position="20"/>
    </location>
</feature>
<dbReference type="EMBL" id="CP136051">
    <property type="protein sequence ID" value="WOK09091.1"/>
    <property type="molecule type" value="Genomic_DNA"/>
</dbReference>
<dbReference type="Gene3D" id="1.10.606.20">
    <property type="match status" value="1"/>
</dbReference>
<gene>
    <name evidence="3" type="ORF">RT717_10640</name>
</gene>
<dbReference type="PANTHER" id="PTHR34599:SF2">
    <property type="entry name" value="TRAF-TYPE DOMAIN-CONTAINING PROTEIN"/>
    <property type="match status" value="1"/>
</dbReference>
<proteinExistence type="predicted"/>
<evidence type="ECO:0000259" key="2">
    <source>
        <dbReference type="Pfam" id="PF01569"/>
    </source>
</evidence>
<keyword evidence="1" id="KW-0732">Signal</keyword>